<evidence type="ECO:0000256" key="3">
    <source>
        <dbReference type="ARBA" id="ARBA00004496"/>
    </source>
</evidence>
<keyword evidence="16" id="KW-0175">Coiled coil</keyword>
<comment type="catalytic activity">
    <reaction evidence="1">
        <text>ATP + protein L-histidine = ADP + protein N-phospho-L-histidine.</text>
        <dbReference type="EC" id="2.7.13.3"/>
    </reaction>
</comment>
<keyword evidence="12" id="KW-0902">Two-component regulatory system</keyword>
<evidence type="ECO:0000256" key="7">
    <source>
        <dbReference type="ARBA" id="ARBA00022490"/>
    </source>
</evidence>
<proteinExistence type="predicted"/>
<dbReference type="GO" id="GO:0016301">
    <property type="term" value="F:kinase activity"/>
    <property type="evidence" value="ECO:0007669"/>
    <property type="project" value="UniProtKB-KW"/>
</dbReference>
<evidence type="ECO:0000256" key="1">
    <source>
        <dbReference type="ARBA" id="ARBA00000085"/>
    </source>
</evidence>
<evidence type="ECO:0000256" key="10">
    <source>
        <dbReference type="ARBA" id="ARBA00022777"/>
    </source>
</evidence>
<comment type="subcellular location">
    <subcellularLocation>
        <location evidence="3">Cytoplasm</location>
    </subcellularLocation>
</comment>
<keyword evidence="7" id="KW-0963">Cytoplasm</keyword>
<dbReference type="Gene3D" id="1.20.5.1930">
    <property type="match status" value="1"/>
</dbReference>
<evidence type="ECO:0000256" key="8">
    <source>
        <dbReference type="ARBA" id="ARBA00022679"/>
    </source>
</evidence>
<keyword evidence="17" id="KW-1133">Transmembrane helix</keyword>
<evidence type="ECO:0000256" key="11">
    <source>
        <dbReference type="ARBA" id="ARBA00023004"/>
    </source>
</evidence>
<dbReference type="Proteomes" id="UP001442841">
    <property type="component" value="Chromosome"/>
</dbReference>
<dbReference type="InterPro" id="IPR036890">
    <property type="entry name" value="HATPase_C_sf"/>
</dbReference>
<gene>
    <name evidence="19" type="ORF">AADG42_07770</name>
</gene>
<reference evidence="19 20" key="1">
    <citation type="submission" date="2024-04" db="EMBL/GenBank/DDBJ databases">
        <title>Isolation of an actinomycete strain from pig manure.</title>
        <authorList>
            <person name="Gong T."/>
            <person name="Yu Z."/>
            <person name="An M."/>
            <person name="Wei C."/>
            <person name="Yang W."/>
            <person name="Liu L."/>
        </authorList>
    </citation>
    <scope>NUCLEOTIDE SEQUENCE [LARGE SCALE GENOMIC DNA]</scope>
    <source>
        <strain evidence="19 20">ZF39</strain>
    </source>
</reference>
<keyword evidence="10 19" id="KW-0418">Kinase</keyword>
<dbReference type="SMART" id="SM00387">
    <property type="entry name" value="HATPase_c"/>
    <property type="match status" value="1"/>
</dbReference>
<dbReference type="CDD" id="cd16917">
    <property type="entry name" value="HATPase_UhpB-NarQ-NarX-like"/>
    <property type="match status" value="1"/>
</dbReference>
<dbReference type="InterPro" id="IPR017205">
    <property type="entry name" value="Sig_transdc_His_kinase_ChrS"/>
</dbReference>
<evidence type="ECO:0000256" key="14">
    <source>
        <dbReference type="ARBA" id="ARBA00024827"/>
    </source>
</evidence>
<dbReference type="PIRSF" id="PIRSF037434">
    <property type="entry name" value="STHK_ChrS"/>
    <property type="match status" value="1"/>
</dbReference>
<keyword evidence="9" id="KW-0479">Metal-binding</keyword>
<evidence type="ECO:0000256" key="17">
    <source>
        <dbReference type="SAM" id="Phobius"/>
    </source>
</evidence>
<feature type="transmembrane region" description="Helical" evidence="17">
    <location>
        <begin position="100"/>
        <end position="126"/>
    </location>
</feature>
<accession>A0ABZ3FMC8</accession>
<evidence type="ECO:0000259" key="18">
    <source>
        <dbReference type="PROSITE" id="PS50109"/>
    </source>
</evidence>
<dbReference type="InterPro" id="IPR003594">
    <property type="entry name" value="HATPase_dom"/>
</dbReference>
<sequence length="406" mass="42224">MQHALRSLRVLQHAVFAALVAICASRAWAIGVHPGVLLGVTVPLVACYAAGPLLARRFGAGPSGWVPAGTVGVLWLLALTGCWIASVIVAPDHVWLAFSLWLLAGQVLSFGWAIAYAAAALAIVVLHPWSETGHLTTAGVLGPSLGAVFAVVVSRGQMALVSEVLERQKLVQSLVRAQQEADSLHTELADAQRRAGALSERARLARDIHDTLAQGFSSIVLLSRAGSEADDPVRLRDSLQRIGQTAGDNLLEARRVVAALTPSDLAGSSLVAALTRVVDRFADETGLHTELHLDGEPGGLPTTIEVALLRTAQGALANVRRHARASRADVSLSVLADSVRLDIVDDGIGFDPAAAPPVPDPAHGGYGLPSTRARLRELGGGLEIESAPGQGTAISAWLPLGTGSAP</sequence>
<evidence type="ECO:0000256" key="12">
    <source>
        <dbReference type="ARBA" id="ARBA00023012"/>
    </source>
</evidence>
<dbReference type="PANTHER" id="PTHR24421:SF62">
    <property type="entry name" value="SENSORY TRANSDUCTION HISTIDINE KINASE"/>
    <property type="match status" value="1"/>
</dbReference>
<keyword evidence="11" id="KW-0408">Iron</keyword>
<protein>
    <recommendedName>
        <fullName evidence="5">Oxygen sensor histidine kinase NreB</fullName>
        <ecNumber evidence="4">2.7.13.3</ecNumber>
    </recommendedName>
    <alternativeName>
        <fullName evidence="15">Nitrogen regulation protein B</fullName>
    </alternativeName>
</protein>
<dbReference type="SUPFAM" id="SSF55874">
    <property type="entry name" value="ATPase domain of HSP90 chaperone/DNA topoisomerase II/histidine kinase"/>
    <property type="match status" value="1"/>
</dbReference>
<keyword evidence="6" id="KW-0004">4Fe-4S</keyword>
<organism evidence="19 20">
    <name type="scientific">Ammonicoccus fulvus</name>
    <dbReference type="NCBI Taxonomy" id="3138240"/>
    <lineage>
        <taxon>Bacteria</taxon>
        <taxon>Bacillati</taxon>
        <taxon>Actinomycetota</taxon>
        <taxon>Actinomycetes</taxon>
        <taxon>Propionibacteriales</taxon>
        <taxon>Propionibacteriaceae</taxon>
        <taxon>Ammonicoccus</taxon>
    </lineage>
</organism>
<evidence type="ECO:0000313" key="20">
    <source>
        <dbReference type="Proteomes" id="UP001442841"/>
    </source>
</evidence>
<evidence type="ECO:0000256" key="4">
    <source>
        <dbReference type="ARBA" id="ARBA00012438"/>
    </source>
</evidence>
<evidence type="ECO:0000256" key="13">
    <source>
        <dbReference type="ARBA" id="ARBA00023014"/>
    </source>
</evidence>
<feature type="coiled-coil region" evidence="16">
    <location>
        <begin position="167"/>
        <end position="201"/>
    </location>
</feature>
<evidence type="ECO:0000256" key="15">
    <source>
        <dbReference type="ARBA" id="ARBA00030800"/>
    </source>
</evidence>
<keyword evidence="17" id="KW-0812">Transmembrane</keyword>
<keyword evidence="17" id="KW-0472">Membrane</keyword>
<dbReference type="Gene3D" id="3.30.565.10">
    <property type="entry name" value="Histidine kinase-like ATPase, C-terminal domain"/>
    <property type="match status" value="1"/>
</dbReference>
<dbReference type="Pfam" id="PF02518">
    <property type="entry name" value="HATPase_c"/>
    <property type="match status" value="1"/>
</dbReference>
<dbReference type="EC" id="2.7.13.3" evidence="4"/>
<dbReference type="RefSeq" id="WP_425308642.1">
    <property type="nucleotide sequence ID" value="NZ_CP154795.1"/>
</dbReference>
<evidence type="ECO:0000256" key="9">
    <source>
        <dbReference type="ARBA" id="ARBA00022723"/>
    </source>
</evidence>
<dbReference type="InterPro" id="IPR050482">
    <property type="entry name" value="Sensor_HK_TwoCompSys"/>
</dbReference>
<name>A0ABZ3FMC8_9ACTN</name>
<dbReference type="EMBL" id="CP154795">
    <property type="protein sequence ID" value="XAN07192.1"/>
    <property type="molecule type" value="Genomic_DNA"/>
</dbReference>
<dbReference type="InterPro" id="IPR005467">
    <property type="entry name" value="His_kinase_dom"/>
</dbReference>
<dbReference type="InterPro" id="IPR004358">
    <property type="entry name" value="Sig_transdc_His_kin-like_C"/>
</dbReference>
<evidence type="ECO:0000256" key="5">
    <source>
        <dbReference type="ARBA" id="ARBA00017322"/>
    </source>
</evidence>
<dbReference type="PRINTS" id="PR00344">
    <property type="entry name" value="BCTRLSENSOR"/>
</dbReference>
<dbReference type="PANTHER" id="PTHR24421">
    <property type="entry name" value="NITRATE/NITRITE SENSOR PROTEIN NARX-RELATED"/>
    <property type="match status" value="1"/>
</dbReference>
<keyword evidence="8" id="KW-0808">Transferase</keyword>
<feature type="transmembrane region" description="Helical" evidence="17">
    <location>
        <begin position="65"/>
        <end position="88"/>
    </location>
</feature>
<dbReference type="InterPro" id="IPR011712">
    <property type="entry name" value="Sig_transdc_His_kin_sub3_dim/P"/>
</dbReference>
<evidence type="ECO:0000313" key="19">
    <source>
        <dbReference type="EMBL" id="XAN07192.1"/>
    </source>
</evidence>
<evidence type="ECO:0000256" key="16">
    <source>
        <dbReference type="SAM" id="Coils"/>
    </source>
</evidence>
<comment type="function">
    <text evidence="14">Member of the two-component regulatory system NreB/NreC involved in the control of dissimilatory nitrate/nitrite reduction in response to oxygen. NreB functions as a direct oxygen sensor histidine kinase which is autophosphorylated, in the absence of oxygen, probably at the conserved histidine residue, and transfers its phosphate group probably to a conserved aspartate residue of NreC. NreB/NreC activates the expression of the nitrate (narGHJI) and nitrite (nir) reductase operons, as well as the putative nitrate transporter gene narT.</text>
</comment>
<keyword evidence="13" id="KW-0411">Iron-sulfur</keyword>
<keyword evidence="20" id="KW-1185">Reference proteome</keyword>
<dbReference type="PROSITE" id="PS50109">
    <property type="entry name" value="HIS_KIN"/>
    <property type="match status" value="1"/>
</dbReference>
<evidence type="ECO:0000256" key="6">
    <source>
        <dbReference type="ARBA" id="ARBA00022485"/>
    </source>
</evidence>
<comment type="cofactor">
    <cofactor evidence="2">
        <name>[4Fe-4S] cluster</name>
        <dbReference type="ChEBI" id="CHEBI:49883"/>
    </cofactor>
</comment>
<dbReference type="Pfam" id="PF07730">
    <property type="entry name" value="HisKA_3"/>
    <property type="match status" value="1"/>
</dbReference>
<feature type="domain" description="Histidine kinase" evidence="18">
    <location>
        <begin position="308"/>
        <end position="402"/>
    </location>
</feature>
<evidence type="ECO:0000256" key="2">
    <source>
        <dbReference type="ARBA" id="ARBA00001966"/>
    </source>
</evidence>